<dbReference type="Pfam" id="PF00561">
    <property type="entry name" value="Abhydrolase_1"/>
    <property type="match status" value="1"/>
</dbReference>
<evidence type="ECO:0000313" key="4">
    <source>
        <dbReference type="EMBL" id="GAA2637130.1"/>
    </source>
</evidence>
<evidence type="ECO:0000256" key="1">
    <source>
        <dbReference type="ARBA" id="ARBA00022801"/>
    </source>
</evidence>
<dbReference type="GO" id="GO:0016787">
    <property type="term" value="F:hydrolase activity"/>
    <property type="evidence" value="ECO:0007669"/>
    <property type="project" value="UniProtKB-KW"/>
</dbReference>
<proteinExistence type="predicted"/>
<dbReference type="PANTHER" id="PTHR43329">
    <property type="entry name" value="EPOXIDE HYDROLASE"/>
    <property type="match status" value="1"/>
</dbReference>
<keyword evidence="5" id="KW-1185">Reference proteome</keyword>
<dbReference type="InterPro" id="IPR000073">
    <property type="entry name" value="AB_hydrolase_1"/>
</dbReference>
<evidence type="ECO:0000259" key="3">
    <source>
        <dbReference type="Pfam" id="PF00561"/>
    </source>
</evidence>
<dbReference type="InterPro" id="IPR000639">
    <property type="entry name" value="Epox_hydrolase-like"/>
</dbReference>
<keyword evidence="1 4" id="KW-0378">Hydrolase</keyword>
<organism evidence="4 5">
    <name type="scientific">Streptomyces axinellae</name>
    <dbReference type="NCBI Taxonomy" id="552788"/>
    <lineage>
        <taxon>Bacteria</taxon>
        <taxon>Bacillati</taxon>
        <taxon>Actinomycetota</taxon>
        <taxon>Actinomycetes</taxon>
        <taxon>Kitasatosporales</taxon>
        <taxon>Streptomycetaceae</taxon>
        <taxon>Streptomyces</taxon>
    </lineage>
</organism>
<name>A0ABP6DAN9_9ACTN</name>
<feature type="region of interest" description="Disordered" evidence="2">
    <location>
        <begin position="242"/>
        <end position="277"/>
    </location>
</feature>
<dbReference type="PRINTS" id="PR00412">
    <property type="entry name" value="EPOXHYDRLASE"/>
</dbReference>
<comment type="caution">
    <text evidence="4">The sequence shown here is derived from an EMBL/GenBank/DDBJ whole genome shotgun (WGS) entry which is preliminary data.</text>
</comment>
<dbReference type="InterPro" id="IPR029058">
    <property type="entry name" value="AB_hydrolase_fold"/>
</dbReference>
<evidence type="ECO:0000256" key="2">
    <source>
        <dbReference type="SAM" id="MobiDB-lite"/>
    </source>
</evidence>
<gene>
    <name evidence="4" type="ORF">GCM10009863_62220</name>
</gene>
<dbReference type="EMBL" id="BAAARJ010000029">
    <property type="protein sequence ID" value="GAA2637130.1"/>
    <property type="molecule type" value="Genomic_DNA"/>
</dbReference>
<sequence length="404" mass="42561">MPGRCRALTGCLPYRPRGGSGTPVRLSTQEYVMSQSPAHSALSSLSAHSVPTNGPLAAPPGARHRMAAVPGGGRIHLVEQGTGPLVLLVHGFPEGWYSWRHQLPALAAAGYRAVAVDVRGYGRSSKPGAVADYRMLAHVADNAGVVHALGERTATVVGHDWGATIAAHSALLRPDVFTAAALLGVPYTPREGTPPTEVFGALGGAEEFYVGYFQRPGRAEAEIEADVRGWLAGFYASLSADTMAGPETDPGPERGSASGPGSRHRPGAARNGGGGPYFVPEGGRMADRFVVGTLPGWLSESELDAIAGEFERTGLTGALNRYRNVDRDWADLAAWDGAPLRVPSLFVGGELDASAAWLAPAIEAFPRTVPDLRGSHLLPGCGHWVQQERPEEVNRLLVGWLANL</sequence>
<accession>A0ABP6DAN9</accession>
<protein>
    <submittedName>
        <fullName evidence="4">Alpha/beta hydrolase</fullName>
    </submittedName>
</protein>
<dbReference type="Gene3D" id="3.40.50.1820">
    <property type="entry name" value="alpha/beta hydrolase"/>
    <property type="match status" value="1"/>
</dbReference>
<reference evidence="5" key="1">
    <citation type="journal article" date="2019" name="Int. J. Syst. Evol. Microbiol.">
        <title>The Global Catalogue of Microorganisms (GCM) 10K type strain sequencing project: providing services to taxonomists for standard genome sequencing and annotation.</title>
        <authorList>
            <consortium name="The Broad Institute Genomics Platform"/>
            <consortium name="The Broad Institute Genome Sequencing Center for Infectious Disease"/>
            <person name="Wu L."/>
            <person name="Ma J."/>
        </authorList>
    </citation>
    <scope>NUCLEOTIDE SEQUENCE [LARGE SCALE GENOMIC DNA]</scope>
    <source>
        <strain evidence="5">JCM 16373</strain>
    </source>
</reference>
<evidence type="ECO:0000313" key="5">
    <source>
        <dbReference type="Proteomes" id="UP001501447"/>
    </source>
</evidence>
<dbReference type="Proteomes" id="UP001501447">
    <property type="component" value="Unassembled WGS sequence"/>
</dbReference>
<dbReference type="SUPFAM" id="SSF53474">
    <property type="entry name" value="alpha/beta-Hydrolases"/>
    <property type="match status" value="1"/>
</dbReference>
<feature type="domain" description="AB hydrolase-1" evidence="3">
    <location>
        <begin position="84"/>
        <end position="189"/>
    </location>
</feature>